<organism evidence="2 3">
    <name type="scientific">Xylophilus rhododendri</name>
    <dbReference type="NCBI Taxonomy" id="2697032"/>
    <lineage>
        <taxon>Bacteria</taxon>
        <taxon>Pseudomonadati</taxon>
        <taxon>Pseudomonadota</taxon>
        <taxon>Betaproteobacteria</taxon>
        <taxon>Burkholderiales</taxon>
        <taxon>Xylophilus</taxon>
    </lineage>
</organism>
<dbReference type="Pfam" id="PF13689">
    <property type="entry name" value="DUF4154"/>
    <property type="match status" value="1"/>
</dbReference>
<keyword evidence="3" id="KW-1185">Reference proteome</keyword>
<protein>
    <submittedName>
        <fullName evidence="2">DUF4154 domain-containing protein</fullName>
    </submittedName>
</protein>
<dbReference type="Proteomes" id="UP000464787">
    <property type="component" value="Chromosome"/>
</dbReference>
<gene>
    <name evidence="2" type="ORF">GT347_11970</name>
</gene>
<sequence length="181" mass="19346">MPACVVLAAVAGFSVLAEALPHPAPLDATEQERTAHAVAATTLGILSFAHWPGDPSRVRLCVVGSTLYADALLTTRHVAQAGGRQVLVRQRAPVDVAADCDALYLGRMSREEQREVARRIVGRPELTVGERHAGCGGASVICLDIRLSGVSFEVDLRSLAQSGVRVEPGLLKLSRNLEHRR</sequence>
<evidence type="ECO:0000313" key="2">
    <source>
        <dbReference type="EMBL" id="QHI98648.1"/>
    </source>
</evidence>
<feature type="chain" id="PRO_5032488125" evidence="1">
    <location>
        <begin position="20"/>
        <end position="181"/>
    </location>
</feature>
<name>A0A857J792_9BURK</name>
<dbReference type="KEGG" id="xyk:GT347_11970"/>
<accession>A0A857J792</accession>
<dbReference type="AlphaFoldDB" id="A0A857J792"/>
<proteinExistence type="predicted"/>
<feature type="signal peptide" evidence="1">
    <location>
        <begin position="1"/>
        <end position="19"/>
    </location>
</feature>
<dbReference type="InterPro" id="IPR025293">
    <property type="entry name" value="YfiR/HmsC-like"/>
</dbReference>
<reference evidence="2 3" key="1">
    <citation type="submission" date="2020-01" db="EMBL/GenBank/DDBJ databases">
        <title>Genome sequencing of strain KACC 21265.</title>
        <authorList>
            <person name="Heo J."/>
            <person name="Kim S.-J."/>
            <person name="Kim J.-S."/>
            <person name="Hong S.-B."/>
            <person name="Kwon S.-W."/>
        </authorList>
    </citation>
    <scope>NUCLEOTIDE SEQUENCE [LARGE SCALE GENOMIC DNA]</scope>
    <source>
        <strain evidence="2 3">KACC 21265</strain>
    </source>
</reference>
<dbReference type="RefSeq" id="WP_160552165.1">
    <property type="nucleotide sequence ID" value="NZ_CP047650.1"/>
</dbReference>
<evidence type="ECO:0000313" key="3">
    <source>
        <dbReference type="Proteomes" id="UP000464787"/>
    </source>
</evidence>
<keyword evidence="1" id="KW-0732">Signal</keyword>
<dbReference type="EMBL" id="CP047650">
    <property type="protein sequence ID" value="QHI98648.1"/>
    <property type="molecule type" value="Genomic_DNA"/>
</dbReference>
<evidence type="ECO:0000256" key="1">
    <source>
        <dbReference type="SAM" id="SignalP"/>
    </source>
</evidence>